<name>A0A3P6SHQ5_LITSI</name>
<evidence type="ECO:0000313" key="1">
    <source>
        <dbReference type="EMBL" id="VDK71059.1"/>
    </source>
</evidence>
<dbReference type="OrthoDB" id="5827029at2759"/>
<accession>A0A3P6SHQ5</accession>
<sequence>MMQTAAVRGHLKCDEKNVWMSKCWQMLEQMQRVGLELKATVATGDTVRPFVSVKVGQSRSSITLSVELLTGVLKRFISDKKKSDICVKLPNETSCRDAIIPD</sequence>
<dbReference type="Proteomes" id="UP000277928">
    <property type="component" value="Unassembled WGS sequence"/>
</dbReference>
<dbReference type="AlphaFoldDB" id="A0A3P6SHQ5"/>
<reference evidence="1 2" key="1">
    <citation type="submission" date="2018-08" db="EMBL/GenBank/DDBJ databases">
        <authorList>
            <person name="Laetsch R D."/>
            <person name="Stevens L."/>
            <person name="Kumar S."/>
            <person name="Blaxter L. M."/>
        </authorList>
    </citation>
    <scope>NUCLEOTIDE SEQUENCE [LARGE SCALE GENOMIC DNA]</scope>
</reference>
<keyword evidence="2" id="KW-1185">Reference proteome</keyword>
<evidence type="ECO:0000313" key="2">
    <source>
        <dbReference type="Proteomes" id="UP000277928"/>
    </source>
</evidence>
<gene>
    <name evidence="1" type="ORF">NLS_LOCUS1296</name>
</gene>
<proteinExistence type="predicted"/>
<organism evidence="1 2">
    <name type="scientific">Litomosoides sigmodontis</name>
    <name type="common">Filarial nematode worm</name>
    <dbReference type="NCBI Taxonomy" id="42156"/>
    <lineage>
        <taxon>Eukaryota</taxon>
        <taxon>Metazoa</taxon>
        <taxon>Ecdysozoa</taxon>
        <taxon>Nematoda</taxon>
        <taxon>Chromadorea</taxon>
        <taxon>Rhabditida</taxon>
        <taxon>Spirurina</taxon>
        <taxon>Spiruromorpha</taxon>
        <taxon>Filarioidea</taxon>
        <taxon>Onchocercidae</taxon>
        <taxon>Litomosoides</taxon>
    </lineage>
</organism>
<protein>
    <submittedName>
        <fullName evidence="1">Uncharacterized protein</fullName>
    </submittedName>
</protein>
<dbReference type="EMBL" id="UYRX01000044">
    <property type="protein sequence ID" value="VDK71059.1"/>
    <property type="molecule type" value="Genomic_DNA"/>
</dbReference>